<gene>
    <name evidence="2" type="ORF">GO495_15350</name>
</gene>
<sequence>MQLKKQDVEVRINAIFNLYKQYGEEEYGEGVTQLMHMVQAGKLAEQEGYDEEMVLAAFFHDIGHFLEEGEDMGIYGKLAHDKLGKAYLIANGFPEKMGILVASHVDAKRYLTYSNPEYYNLLSDASKKTLEYQGGPMTAEEAAIYEKDPLIDSYIKLRYWDDLAKETDIPVDPADVERFREMAMRYLLNQLRKE</sequence>
<name>A0A6N8JC97_9BACT</name>
<dbReference type="AlphaFoldDB" id="A0A6N8JC97"/>
<dbReference type="InterPro" id="IPR006674">
    <property type="entry name" value="HD_domain"/>
</dbReference>
<dbReference type="OrthoDB" id="823268at2"/>
<dbReference type="InterPro" id="IPR052567">
    <property type="entry name" value="OP_Dioxygenase"/>
</dbReference>
<proteinExistence type="predicted"/>
<dbReference type="Proteomes" id="UP000468388">
    <property type="component" value="Unassembled WGS sequence"/>
</dbReference>
<dbReference type="EMBL" id="WRXO01000004">
    <property type="protein sequence ID" value="MVT41966.1"/>
    <property type="molecule type" value="Genomic_DNA"/>
</dbReference>
<evidence type="ECO:0000313" key="2">
    <source>
        <dbReference type="EMBL" id="MVT41966.1"/>
    </source>
</evidence>
<protein>
    <submittedName>
        <fullName evidence="2">HD domain-containing protein</fullName>
    </submittedName>
</protein>
<dbReference type="Gene3D" id="1.10.3210.10">
    <property type="entry name" value="Hypothetical protein af1432"/>
    <property type="match status" value="1"/>
</dbReference>
<accession>A0A6N8JC97</accession>
<keyword evidence="3" id="KW-1185">Reference proteome</keyword>
<evidence type="ECO:0000259" key="1">
    <source>
        <dbReference type="Pfam" id="PF01966"/>
    </source>
</evidence>
<evidence type="ECO:0000313" key="3">
    <source>
        <dbReference type="Proteomes" id="UP000468388"/>
    </source>
</evidence>
<reference evidence="2 3" key="1">
    <citation type="submission" date="2019-12" db="EMBL/GenBank/DDBJ databases">
        <title>The draft genomic sequence of strain Chitinophaga oryziterrae JCM 16595.</title>
        <authorList>
            <person name="Zhang X."/>
        </authorList>
    </citation>
    <scope>NUCLEOTIDE SEQUENCE [LARGE SCALE GENOMIC DNA]</scope>
    <source>
        <strain evidence="2 3">JCM 16595</strain>
    </source>
</reference>
<feature type="domain" description="HD" evidence="1">
    <location>
        <begin position="39"/>
        <end position="109"/>
    </location>
</feature>
<comment type="caution">
    <text evidence="2">The sequence shown here is derived from an EMBL/GenBank/DDBJ whole genome shotgun (WGS) entry which is preliminary data.</text>
</comment>
<dbReference type="PANTHER" id="PTHR40202:SF1">
    <property type="entry name" value="HD DOMAIN-CONTAINING PROTEIN"/>
    <property type="match status" value="1"/>
</dbReference>
<organism evidence="2 3">
    <name type="scientific">Chitinophaga oryziterrae</name>
    <dbReference type="NCBI Taxonomy" id="1031224"/>
    <lineage>
        <taxon>Bacteria</taxon>
        <taxon>Pseudomonadati</taxon>
        <taxon>Bacteroidota</taxon>
        <taxon>Chitinophagia</taxon>
        <taxon>Chitinophagales</taxon>
        <taxon>Chitinophagaceae</taxon>
        <taxon>Chitinophaga</taxon>
    </lineage>
</organism>
<dbReference type="RefSeq" id="WP_157300603.1">
    <property type="nucleotide sequence ID" value="NZ_BAAAZB010000005.1"/>
</dbReference>
<dbReference type="PANTHER" id="PTHR40202">
    <property type="match status" value="1"/>
</dbReference>
<dbReference type="Pfam" id="PF01966">
    <property type="entry name" value="HD"/>
    <property type="match status" value="1"/>
</dbReference>
<dbReference type="SUPFAM" id="SSF109604">
    <property type="entry name" value="HD-domain/PDEase-like"/>
    <property type="match status" value="1"/>
</dbReference>